<protein>
    <recommendedName>
        <fullName evidence="4">Peptidase aspartic putative domain-containing protein</fullName>
    </recommendedName>
</protein>
<dbReference type="EMBL" id="JBEUOH010000026">
    <property type="protein sequence ID" value="KAL0860227.1"/>
    <property type="molecule type" value="Genomic_DNA"/>
</dbReference>
<dbReference type="InterPro" id="IPR005312">
    <property type="entry name" value="DUF1759"/>
</dbReference>
<evidence type="ECO:0000313" key="3">
    <source>
        <dbReference type="Proteomes" id="UP001549920"/>
    </source>
</evidence>
<feature type="region of interest" description="Disordered" evidence="1">
    <location>
        <begin position="302"/>
        <end position="322"/>
    </location>
</feature>
<accession>A0ABR3H616</accession>
<feature type="compositionally biased region" description="Polar residues" evidence="1">
    <location>
        <begin position="302"/>
        <end position="316"/>
    </location>
</feature>
<name>A0ABR3H616_LOXSC</name>
<evidence type="ECO:0008006" key="4">
    <source>
        <dbReference type="Google" id="ProtNLM"/>
    </source>
</evidence>
<sequence>MASTLKELYVKRSSIKGQITKFKNNLNTLGTKATLSSIEITSLSLKITKFESLATKFNDLQSETEVLNSGNLCLELDERESIECDFITNIATAKELLERQTQIDNEHRRNSVIINDTQCSLDHQDFGIKLPQILISKFDGAYFRWLEFRDTFENLIHKNNRLKNIYKKLLTKKNLLFFEVGKKFHYLLSYLEGDAARILSNFEVLSDNYEEAWKILCERYNNKRSLINQHLGSLFNIQKQNTESEKSLRFLVGHVSKILRALTSLGQPTDKWDTLIIYLVASKLDTDVLDSIHRNKFDGNQKYGQSNLRSNTNSQLKQERSSYTKSFTTTSEHKYSCIICNDGHKIYDCPIFKSKNIQERLVEVNKHNLCMNCLRHGHAVKDCRLGPCKTCKKRHNTLLHNPNPTVNNNLGQSEAVVNFSEHLSIQVILSTAIIKVCNTSTGISQQARALLDCGELGLHFTSINTLKIIGIGNSHSNNAAESCTVKIQSLCSPYNTKLSCLVLNEITSELPKAPIHKQLLKIPKHIQLADPTFDHPAPVDVLIGADLFWDLLGNEESSLSPSGPKLRSSKLGWLISGPVNSRYNLNNPVHINQIQSNHATTNATVNDLDNSLAKFWELENIPTKLFLSNNEQACEDHFMAQTYRLKTGRFCVKLPLIDSPDCLGDTYSIARKRLINLEKKRRGM</sequence>
<organism evidence="2 3">
    <name type="scientific">Loxostege sticticalis</name>
    <name type="common">Beet webworm moth</name>
    <dbReference type="NCBI Taxonomy" id="481309"/>
    <lineage>
        <taxon>Eukaryota</taxon>
        <taxon>Metazoa</taxon>
        <taxon>Ecdysozoa</taxon>
        <taxon>Arthropoda</taxon>
        <taxon>Hexapoda</taxon>
        <taxon>Insecta</taxon>
        <taxon>Pterygota</taxon>
        <taxon>Neoptera</taxon>
        <taxon>Endopterygota</taxon>
        <taxon>Lepidoptera</taxon>
        <taxon>Glossata</taxon>
        <taxon>Ditrysia</taxon>
        <taxon>Pyraloidea</taxon>
        <taxon>Crambidae</taxon>
        <taxon>Pyraustinae</taxon>
        <taxon>Loxostege</taxon>
    </lineage>
</organism>
<gene>
    <name evidence="2" type="ORF">ABMA27_010534</name>
</gene>
<comment type="caution">
    <text evidence="2">The sequence shown here is derived from an EMBL/GenBank/DDBJ whole genome shotgun (WGS) entry which is preliminary data.</text>
</comment>
<reference evidence="2 3" key="1">
    <citation type="submission" date="2024-06" db="EMBL/GenBank/DDBJ databases">
        <title>A chromosome-level genome assembly of beet webworm, Loxostege sticticalis.</title>
        <authorList>
            <person name="Zhang Y."/>
        </authorList>
    </citation>
    <scope>NUCLEOTIDE SEQUENCE [LARGE SCALE GENOMIC DNA]</scope>
    <source>
        <strain evidence="2">AQ026</strain>
        <tissue evidence="2">Whole body</tissue>
    </source>
</reference>
<dbReference type="PANTHER" id="PTHR47331">
    <property type="entry name" value="PHD-TYPE DOMAIN-CONTAINING PROTEIN"/>
    <property type="match status" value="1"/>
</dbReference>
<proteinExistence type="predicted"/>
<dbReference type="Pfam" id="PF03564">
    <property type="entry name" value="DUF1759"/>
    <property type="match status" value="1"/>
</dbReference>
<dbReference type="PANTHER" id="PTHR47331:SF1">
    <property type="entry name" value="GAG-LIKE PROTEIN"/>
    <property type="match status" value="1"/>
</dbReference>
<dbReference type="Proteomes" id="UP001549920">
    <property type="component" value="Unassembled WGS sequence"/>
</dbReference>
<evidence type="ECO:0000256" key="1">
    <source>
        <dbReference type="SAM" id="MobiDB-lite"/>
    </source>
</evidence>
<keyword evidence="3" id="KW-1185">Reference proteome</keyword>
<evidence type="ECO:0000313" key="2">
    <source>
        <dbReference type="EMBL" id="KAL0860227.1"/>
    </source>
</evidence>